<evidence type="ECO:0000256" key="1">
    <source>
        <dbReference type="PROSITE-ProRule" id="PRU00339"/>
    </source>
</evidence>
<dbReference type="EMBL" id="LCKX01000004">
    <property type="protein sequence ID" value="KKU07877.1"/>
    <property type="molecule type" value="Genomic_DNA"/>
</dbReference>
<dbReference type="SMART" id="SM00028">
    <property type="entry name" value="TPR"/>
    <property type="match status" value="4"/>
</dbReference>
<dbReference type="InterPro" id="IPR039340">
    <property type="entry name" value="Tfc4/TFIIIC-102/Sfc4"/>
</dbReference>
<name>A0A0G1MIF6_9BACT</name>
<comment type="caution">
    <text evidence="3">The sequence shown here is derived from an EMBL/GenBank/DDBJ whole genome shotgun (WGS) entry which is preliminary data.</text>
</comment>
<organism evidence="3 4">
    <name type="scientific">Candidatus Magasanikbacteria bacterium GW2011_GWA2_45_39</name>
    <dbReference type="NCBI Taxonomy" id="1619041"/>
    <lineage>
        <taxon>Bacteria</taxon>
        <taxon>Candidatus Magasanikiibacteriota</taxon>
    </lineage>
</organism>
<gene>
    <name evidence="3" type="ORF">UX10_C0004G0005</name>
</gene>
<keyword evidence="2" id="KW-0812">Transmembrane</keyword>
<dbReference type="SUPFAM" id="SSF48452">
    <property type="entry name" value="TPR-like"/>
    <property type="match status" value="1"/>
</dbReference>
<dbReference type="PROSITE" id="PS50293">
    <property type="entry name" value="TPR_REGION"/>
    <property type="match status" value="1"/>
</dbReference>
<dbReference type="InterPro" id="IPR019734">
    <property type="entry name" value="TPR_rpt"/>
</dbReference>
<dbReference type="AlphaFoldDB" id="A0A0G1MIF6"/>
<feature type="transmembrane region" description="Helical" evidence="2">
    <location>
        <begin position="6"/>
        <end position="23"/>
    </location>
</feature>
<proteinExistence type="predicted"/>
<dbReference type="Pfam" id="PF13432">
    <property type="entry name" value="TPR_16"/>
    <property type="match status" value="1"/>
</dbReference>
<dbReference type="Gene3D" id="1.25.40.10">
    <property type="entry name" value="Tetratricopeptide repeat domain"/>
    <property type="match status" value="1"/>
</dbReference>
<dbReference type="Proteomes" id="UP000033999">
    <property type="component" value="Unassembled WGS sequence"/>
</dbReference>
<dbReference type="Pfam" id="PF13181">
    <property type="entry name" value="TPR_8"/>
    <property type="match status" value="1"/>
</dbReference>
<dbReference type="PANTHER" id="PTHR23082:SF0">
    <property type="entry name" value="GENERAL TRANSCRIPTION FACTOR 3C POLYPEPTIDE 3"/>
    <property type="match status" value="1"/>
</dbReference>
<feature type="repeat" description="TPR" evidence="1">
    <location>
        <begin position="229"/>
        <end position="262"/>
    </location>
</feature>
<accession>A0A0G1MIF6</accession>
<dbReference type="GO" id="GO:0006383">
    <property type="term" value="P:transcription by RNA polymerase III"/>
    <property type="evidence" value="ECO:0007669"/>
    <property type="project" value="InterPro"/>
</dbReference>
<keyword evidence="1" id="KW-0802">TPR repeat</keyword>
<dbReference type="PROSITE" id="PS50005">
    <property type="entry name" value="TPR"/>
    <property type="match status" value="2"/>
</dbReference>
<reference evidence="3 4" key="1">
    <citation type="journal article" date="2015" name="Nature">
        <title>rRNA introns, odd ribosomes, and small enigmatic genomes across a large radiation of phyla.</title>
        <authorList>
            <person name="Brown C.T."/>
            <person name="Hug L.A."/>
            <person name="Thomas B.C."/>
            <person name="Sharon I."/>
            <person name="Castelle C.J."/>
            <person name="Singh A."/>
            <person name="Wilkins M.J."/>
            <person name="Williams K.H."/>
            <person name="Banfield J.F."/>
        </authorList>
    </citation>
    <scope>NUCLEOTIDE SEQUENCE [LARGE SCALE GENOMIC DNA]</scope>
</reference>
<evidence type="ECO:0000313" key="4">
    <source>
        <dbReference type="Proteomes" id="UP000033999"/>
    </source>
</evidence>
<evidence type="ECO:0000313" key="3">
    <source>
        <dbReference type="EMBL" id="KKU07877.1"/>
    </source>
</evidence>
<protein>
    <submittedName>
        <fullName evidence="3">Tetratricopeptide repeat domain-containing protein</fullName>
    </submittedName>
</protein>
<feature type="repeat" description="TPR" evidence="1">
    <location>
        <begin position="161"/>
        <end position="194"/>
    </location>
</feature>
<sequence>MFFNIIPFVLIIVCLVGVMVIVVRKFPQLTSLDVGTLPKVQQAEVKKQLELKRFWRAMARAGRWLKIASGPLKGVWRAGQNKFRAYVAILQEKYEKVAEEAEAKKISSKSAQDTDLVAPTVVTLGKIEEWLSKAEEHIDRNELKDAEQCFIEVLKLDEKNVEAYRGLGKVYLDLERYKEASAIFKFLLKLSPQDDRALNRLAMASIGQNKYEDAAKALEKAVEINDGLAIRFFDLGRLYQELERPAAALRNFQKASDIEPGNPKYLDQLLEISIITGDRCLAEEAYERLEAVNPDNQKLPEFRERLEEMG</sequence>
<keyword evidence="2" id="KW-1133">Transmembrane helix</keyword>
<dbReference type="InterPro" id="IPR011990">
    <property type="entry name" value="TPR-like_helical_dom_sf"/>
</dbReference>
<evidence type="ECO:0000256" key="2">
    <source>
        <dbReference type="SAM" id="Phobius"/>
    </source>
</evidence>
<keyword evidence="2" id="KW-0472">Membrane</keyword>
<dbReference type="PANTHER" id="PTHR23082">
    <property type="entry name" value="TRANSCRIPTION INITIATION FACTOR IIIC TFIIIC , POLYPEPTIDE 3-RELATED"/>
    <property type="match status" value="1"/>
</dbReference>
<dbReference type="GO" id="GO:0000127">
    <property type="term" value="C:transcription factor TFIIIC complex"/>
    <property type="evidence" value="ECO:0007669"/>
    <property type="project" value="TreeGrafter"/>
</dbReference>